<feature type="transmembrane region" description="Helical" evidence="1">
    <location>
        <begin position="51"/>
        <end position="71"/>
    </location>
</feature>
<keyword evidence="1" id="KW-1133">Transmembrane helix</keyword>
<keyword evidence="1" id="KW-0472">Membrane</keyword>
<evidence type="ECO:0000313" key="3">
    <source>
        <dbReference type="Proteomes" id="UP000192790"/>
    </source>
</evidence>
<keyword evidence="1" id="KW-0812">Transmembrane</keyword>
<dbReference type="EMBL" id="FWXW01000005">
    <property type="protein sequence ID" value="SMC72376.1"/>
    <property type="molecule type" value="Genomic_DNA"/>
</dbReference>
<evidence type="ECO:0000256" key="1">
    <source>
        <dbReference type="SAM" id="Phobius"/>
    </source>
</evidence>
<feature type="transmembrane region" description="Helical" evidence="1">
    <location>
        <begin position="110"/>
        <end position="134"/>
    </location>
</feature>
<gene>
    <name evidence="2" type="ORF">SAMN02745168_2203</name>
</gene>
<reference evidence="2 3" key="1">
    <citation type="submission" date="2017-04" db="EMBL/GenBank/DDBJ databases">
        <authorList>
            <person name="Afonso C.L."/>
            <person name="Miller P.J."/>
            <person name="Scott M.A."/>
            <person name="Spackman E."/>
            <person name="Goraichik I."/>
            <person name="Dimitrov K.M."/>
            <person name="Suarez D.L."/>
            <person name="Swayne D.E."/>
        </authorList>
    </citation>
    <scope>NUCLEOTIDE SEQUENCE [LARGE SCALE GENOMIC DNA]</scope>
    <source>
        <strain evidence="2 3">DSM 12816</strain>
    </source>
</reference>
<dbReference type="AlphaFoldDB" id="A0A1W2BHL3"/>
<keyword evidence="3" id="KW-1185">Reference proteome</keyword>
<organism evidence="2 3">
    <name type="scientific">Papillibacter cinnamivorans DSM 12816</name>
    <dbReference type="NCBI Taxonomy" id="1122930"/>
    <lineage>
        <taxon>Bacteria</taxon>
        <taxon>Bacillati</taxon>
        <taxon>Bacillota</taxon>
        <taxon>Clostridia</taxon>
        <taxon>Eubacteriales</taxon>
        <taxon>Oscillospiraceae</taxon>
        <taxon>Papillibacter</taxon>
    </lineage>
</organism>
<protein>
    <submittedName>
        <fullName evidence="2">Uncharacterized protein</fullName>
    </submittedName>
</protein>
<dbReference type="Proteomes" id="UP000192790">
    <property type="component" value="Unassembled WGS sequence"/>
</dbReference>
<sequence>MLTNRTIHLRFFPHAAIKFLLFAAAVTLCVNLFDLAAFTGSLRGLPSLRTLFEVLALSVLLTGIQVLFLTGRVIPSLPFLLRFLLAAIFSEALIAALGIFFGWFPFQPEALAIFISLFSAVYSLSILFFLRLQAEGATGSGRILRTVSLRVKKTAFAYLSAFIIGMCAGYRGSGELYRPWQMPETKVTEMDDGDDAQD</sequence>
<evidence type="ECO:0000313" key="2">
    <source>
        <dbReference type="EMBL" id="SMC72376.1"/>
    </source>
</evidence>
<feature type="transmembrane region" description="Helical" evidence="1">
    <location>
        <begin position="83"/>
        <end position="104"/>
    </location>
</feature>
<proteinExistence type="predicted"/>
<feature type="transmembrane region" description="Helical" evidence="1">
    <location>
        <begin position="20"/>
        <end position="39"/>
    </location>
</feature>
<dbReference type="RefSeq" id="WP_084234868.1">
    <property type="nucleotide sequence ID" value="NZ_FWXW01000005.1"/>
</dbReference>
<feature type="transmembrane region" description="Helical" evidence="1">
    <location>
        <begin position="155"/>
        <end position="173"/>
    </location>
</feature>
<accession>A0A1W2BHL3</accession>
<name>A0A1W2BHL3_9FIRM</name>